<dbReference type="OMA" id="IWVGATN"/>
<feature type="region of interest" description="Disordered" evidence="1">
    <location>
        <begin position="323"/>
        <end position="424"/>
    </location>
</feature>
<evidence type="ECO:0000259" key="3">
    <source>
        <dbReference type="Pfam" id="PF08546"/>
    </source>
</evidence>
<dbReference type="InterPro" id="IPR013752">
    <property type="entry name" value="KPA_reductase"/>
</dbReference>
<accession>U4LQB4</accession>
<feature type="region of interest" description="Disordered" evidence="1">
    <location>
        <begin position="444"/>
        <end position="482"/>
    </location>
</feature>
<dbReference type="InterPro" id="IPR013328">
    <property type="entry name" value="6PGD_dom2"/>
</dbReference>
<dbReference type="Gene3D" id="1.10.1040.10">
    <property type="entry name" value="N-(1-d-carboxylethyl)-l-norvaline Dehydrogenase, domain 2"/>
    <property type="match status" value="1"/>
</dbReference>
<feature type="compositionally biased region" description="Polar residues" evidence="1">
    <location>
        <begin position="675"/>
        <end position="707"/>
    </location>
</feature>
<feature type="compositionally biased region" description="Pro residues" evidence="1">
    <location>
        <begin position="391"/>
        <end position="407"/>
    </location>
</feature>
<dbReference type="AlphaFoldDB" id="U4LQB4"/>
<dbReference type="InterPro" id="IPR051402">
    <property type="entry name" value="KPR-Related"/>
</dbReference>
<dbReference type="Pfam" id="PF08546">
    <property type="entry name" value="ApbA_C"/>
    <property type="match status" value="1"/>
</dbReference>
<dbReference type="Pfam" id="PF02558">
    <property type="entry name" value="ApbA"/>
    <property type="match status" value="1"/>
</dbReference>
<dbReference type="EMBL" id="HF936171">
    <property type="protein sequence ID" value="CCX33759.1"/>
    <property type="molecule type" value="Genomic_DNA"/>
</dbReference>
<dbReference type="STRING" id="1076935.U4LQB4"/>
<dbReference type="PANTHER" id="PTHR21708">
    <property type="entry name" value="PROBABLE 2-DEHYDROPANTOATE 2-REDUCTASE"/>
    <property type="match status" value="1"/>
</dbReference>
<dbReference type="FunFam" id="3.40.50.720:FF:000424">
    <property type="entry name" value="Meiotically up-regulated gene 72 protein"/>
    <property type="match status" value="1"/>
</dbReference>
<feature type="domain" description="Ketopantoate reductase C-terminal" evidence="3">
    <location>
        <begin position="199"/>
        <end position="321"/>
    </location>
</feature>
<dbReference type="InterPro" id="IPR008927">
    <property type="entry name" value="6-PGluconate_DH-like_C_sf"/>
</dbReference>
<reference evidence="4 5" key="1">
    <citation type="journal article" date="2013" name="PLoS Genet.">
        <title>The genome and development-dependent transcriptomes of Pyronema confluens: a window into fungal evolution.</title>
        <authorList>
            <person name="Traeger S."/>
            <person name="Altegoer F."/>
            <person name="Freitag M."/>
            <person name="Gabaldon T."/>
            <person name="Kempken F."/>
            <person name="Kumar A."/>
            <person name="Marcet-Houben M."/>
            <person name="Poggeler S."/>
            <person name="Stajich J.E."/>
            <person name="Nowrousian M."/>
        </authorList>
    </citation>
    <scope>NUCLEOTIDE SEQUENCE [LARGE SCALE GENOMIC DNA]</scope>
    <source>
        <strain evidence="5">CBS 100304</strain>
        <tissue evidence="4">Vegetative mycelium</tissue>
    </source>
</reference>
<dbReference type="Proteomes" id="UP000018144">
    <property type="component" value="Unassembled WGS sequence"/>
</dbReference>
<dbReference type="SUPFAM" id="SSF48179">
    <property type="entry name" value="6-phosphogluconate dehydrogenase C-terminal domain-like"/>
    <property type="match status" value="1"/>
</dbReference>
<name>U4LQB4_PYROM</name>
<sequence length="786" mass="84849">MAPATPRLRVLSVGGNPLSAFLSWRLQATLSCDVTLVWKTSYESVSQYGISFKSSKYGNERFKPHAVVRTPEEAGTMSGGFDYVLLSVKALPDVYDLASIIESVVTPQHTCILVNTTTAIGTEAYLESRYPTNVVLSLVSGVALSQLGNSEFEHTGGSDIWVGSAIQNTNIPESIQYDMAEALALTLHSGNVDCHVSPNIRQQQWDRMLGPIAFHPLSVILDAPNLNALFEKPGCKTLITGVVDELISIAKAQKCTFPEEFKQKTIDDQLSAHPSANIMYQDYQARRPLEIETFLGSPIKAAKILGVSTPHLNTLYPVLSHLNQQNQSRPNPPSPSAVSGSHHPRMQGPPPSGQRLPPPNGSGPGGAPRRPPPGPSNGHSGQGSDPAMARRPPPQSRGPSNGHPPPVNGAFSPRGQLSRRNSFDNDLEEFGHIALYGDMVDSDAVPQDVGYRQHPGRGDHGNHGRPPPPSMSELELRERELALREREQALREQEAKNSRFGFGRKKAGKSRSVYGDEDDEDDFYVEAPPPMPPVDVDNFDMMSVTSRRNRRLPSASNVNVRSPGAEIPLQPTRTGRHSMFGRNQRSRTSARLMNDVPGLHDPITDNAMMGYSSNRYGIVDRKAMMESSRANSMTSNRGGDIRSDPSFGGGAYPPMPGSGNGSGGSGAYPPMPRRMSTSPGDTRNGYNATPRNVNGYSPPHNSHNNHPLRQPMPKHAYPHQVDHHIGDGVRQPSIIKGPTGNQVRSTTGSASASLSNDSGSAGGELSAYSSSSSSLEKRIPNGVAVV</sequence>
<gene>
    <name evidence="4" type="ORF">PCON_01764</name>
</gene>
<evidence type="ECO:0000313" key="4">
    <source>
        <dbReference type="EMBL" id="CCX33759.1"/>
    </source>
</evidence>
<feature type="region of interest" description="Disordered" evidence="1">
    <location>
        <begin position="631"/>
        <end position="786"/>
    </location>
</feature>
<feature type="domain" description="Ketopantoate reductase N-terminal" evidence="2">
    <location>
        <begin position="12"/>
        <end position="164"/>
    </location>
</feature>
<protein>
    <submittedName>
        <fullName evidence="4">Similar to Meiotically up-regulated gene 72 protein acc. no. Q9Y7P6</fullName>
    </submittedName>
</protein>
<dbReference type="InterPro" id="IPR013332">
    <property type="entry name" value="KPR_N"/>
</dbReference>
<feature type="compositionally biased region" description="Pro residues" evidence="1">
    <location>
        <begin position="347"/>
        <end position="361"/>
    </location>
</feature>
<dbReference type="eggNOG" id="ENOG502QT3Z">
    <property type="taxonomic scope" value="Eukaryota"/>
</dbReference>
<keyword evidence="5" id="KW-1185">Reference proteome</keyword>
<dbReference type="PANTHER" id="PTHR21708:SF25">
    <property type="entry name" value="PROTEIN PAM1-RELATED"/>
    <property type="match status" value="1"/>
</dbReference>
<evidence type="ECO:0000313" key="5">
    <source>
        <dbReference type="Proteomes" id="UP000018144"/>
    </source>
</evidence>
<dbReference type="Gene3D" id="3.40.50.720">
    <property type="entry name" value="NAD(P)-binding Rossmann-like Domain"/>
    <property type="match status" value="1"/>
</dbReference>
<dbReference type="OrthoDB" id="5302359at2759"/>
<evidence type="ECO:0000256" key="1">
    <source>
        <dbReference type="SAM" id="MobiDB-lite"/>
    </source>
</evidence>
<dbReference type="GO" id="GO:0005737">
    <property type="term" value="C:cytoplasm"/>
    <property type="evidence" value="ECO:0007669"/>
    <property type="project" value="TreeGrafter"/>
</dbReference>
<organism evidence="4 5">
    <name type="scientific">Pyronema omphalodes (strain CBS 100304)</name>
    <name type="common">Pyronema confluens</name>
    <dbReference type="NCBI Taxonomy" id="1076935"/>
    <lineage>
        <taxon>Eukaryota</taxon>
        <taxon>Fungi</taxon>
        <taxon>Dikarya</taxon>
        <taxon>Ascomycota</taxon>
        <taxon>Pezizomycotina</taxon>
        <taxon>Pezizomycetes</taxon>
        <taxon>Pezizales</taxon>
        <taxon>Pyronemataceae</taxon>
        <taxon>Pyronema</taxon>
    </lineage>
</organism>
<feature type="compositionally biased region" description="Low complexity" evidence="1">
    <location>
        <begin position="748"/>
        <end position="774"/>
    </location>
</feature>
<proteinExistence type="predicted"/>
<feature type="region of interest" description="Disordered" evidence="1">
    <location>
        <begin position="547"/>
        <end position="586"/>
    </location>
</feature>
<dbReference type="FunFam" id="1.10.1040.10:FF:000017">
    <property type="entry name" value="2-dehydropantoate 2-reductase"/>
    <property type="match status" value="1"/>
</dbReference>
<evidence type="ECO:0000259" key="2">
    <source>
        <dbReference type="Pfam" id="PF02558"/>
    </source>
</evidence>